<keyword evidence="5 7" id="KW-0479">Metal-binding</keyword>
<gene>
    <name evidence="8" type="ORF">DKG74_10620</name>
</gene>
<evidence type="ECO:0000256" key="7">
    <source>
        <dbReference type="PIRSR" id="PIRSR601501-1"/>
    </source>
</evidence>
<comment type="subcellular location">
    <subcellularLocation>
        <location evidence="2">Cell envelope</location>
    </subcellularLocation>
</comment>
<feature type="binding site" evidence="7">
    <location>
        <position position="471"/>
    </location>
    <ligand>
        <name>Mg(2+)</name>
        <dbReference type="ChEBI" id="CHEBI:18420"/>
    </ligand>
</feature>
<feature type="binding site" evidence="7">
    <location>
        <position position="468"/>
    </location>
    <ligand>
        <name>Fe cation</name>
        <dbReference type="ChEBI" id="CHEBI:24875"/>
    </ligand>
</feature>
<name>A0A317EC99_9PROT</name>
<organism evidence="8 9">
    <name type="scientific">Zavarzinia aquatilis</name>
    <dbReference type="NCBI Taxonomy" id="2211142"/>
    <lineage>
        <taxon>Bacteria</taxon>
        <taxon>Pseudomonadati</taxon>
        <taxon>Pseudomonadota</taxon>
        <taxon>Alphaproteobacteria</taxon>
        <taxon>Rhodospirillales</taxon>
        <taxon>Zavarziniaceae</taxon>
        <taxon>Zavarzinia</taxon>
    </lineage>
</organism>
<keyword evidence="7" id="KW-0408">Iron</keyword>
<comment type="similarity">
    <text evidence="3">Belongs to the [NiFe]/[NiFeSe] hydrogenase large subunit family.</text>
</comment>
<dbReference type="GO" id="GO:0016151">
    <property type="term" value="F:nickel cation binding"/>
    <property type="evidence" value="ECO:0007669"/>
    <property type="project" value="InterPro"/>
</dbReference>
<evidence type="ECO:0000256" key="4">
    <source>
        <dbReference type="ARBA" id="ARBA00022596"/>
    </source>
</evidence>
<feature type="binding site" evidence="7">
    <location>
        <position position="59"/>
    </location>
    <ligand>
        <name>Ni(2+)</name>
        <dbReference type="ChEBI" id="CHEBI:49786"/>
    </ligand>
</feature>
<dbReference type="Gene3D" id="1.10.645.10">
    <property type="entry name" value="Cytochrome-c3 Hydrogenase, chain B"/>
    <property type="match status" value="1"/>
</dbReference>
<dbReference type="InterPro" id="IPR029014">
    <property type="entry name" value="NiFe-Hase_large"/>
</dbReference>
<evidence type="ECO:0000256" key="6">
    <source>
        <dbReference type="ARBA" id="ARBA00023002"/>
    </source>
</evidence>
<comment type="cofactor">
    <cofactor evidence="7">
        <name>Fe cation</name>
        <dbReference type="ChEBI" id="CHEBI:24875"/>
    </cofactor>
</comment>
<feature type="binding site" evidence="7">
    <location>
        <position position="59"/>
    </location>
    <ligand>
        <name>Fe cation</name>
        <dbReference type="ChEBI" id="CHEBI:24875"/>
    </ligand>
</feature>
<evidence type="ECO:0000256" key="2">
    <source>
        <dbReference type="ARBA" id="ARBA00004196"/>
    </source>
</evidence>
<keyword evidence="4 7" id="KW-0533">Nickel</keyword>
<dbReference type="InterPro" id="IPR018194">
    <property type="entry name" value="Ni-dep_hyd_lsu_Ni_BS"/>
</dbReference>
<dbReference type="InterPro" id="IPR050867">
    <property type="entry name" value="NiFe/NiFeSe_hydrgnase_LSU"/>
</dbReference>
<dbReference type="PROSITE" id="PS00507">
    <property type="entry name" value="NI_HGENASE_L_1"/>
    <property type="match status" value="1"/>
</dbReference>
<reference evidence="8 9" key="1">
    <citation type="submission" date="2018-05" db="EMBL/GenBank/DDBJ databases">
        <title>Zavarzinia sp. HR-AS.</title>
        <authorList>
            <person name="Lee Y."/>
            <person name="Jeon C.O."/>
        </authorList>
    </citation>
    <scope>NUCLEOTIDE SEQUENCE [LARGE SCALE GENOMIC DNA]</scope>
    <source>
        <strain evidence="8 9">HR-AS</strain>
    </source>
</reference>
<evidence type="ECO:0000313" key="9">
    <source>
        <dbReference type="Proteomes" id="UP000245461"/>
    </source>
</evidence>
<feature type="binding site" evidence="7">
    <location>
        <position position="465"/>
    </location>
    <ligand>
        <name>Ni(2+)</name>
        <dbReference type="ChEBI" id="CHEBI:49786"/>
    </ligand>
</feature>
<dbReference type="OrthoDB" id="9761717at2"/>
<feature type="binding site" evidence="7">
    <location>
        <position position="37"/>
    </location>
    <ligand>
        <name>Mg(2+)</name>
        <dbReference type="ChEBI" id="CHEBI:18420"/>
    </ligand>
</feature>
<feature type="binding site" evidence="7">
    <location>
        <position position="416"/>
    </location>
    <ligand>
        <name>Mg(2+)</name>
        <dbReference type="ChEBI" id="CHEBI:18420"/>
    </ligand>
</feature>
<comment type="cofactor">
    <cofactor evidence="1 7">
        <name>Ni(2+)</name>
        <dbReference type="ChEBI" id="CHEBI:49786"/>
    </cofactor>
</comment>
<evidence type="ECO:0000313" key="8">
    <source>
        <dbReference type="EMBL" id="PWR22993.1"/>
    </source>
</evidence>
<comment type="caution">
    <text evidence="8">The sequence shown here is derived from an EMBL/GenBank/DDBJ whole genome shotgun (WGS) entry which is preliminary data.</text>
</comment>
<proteinExistence type="inferred from homology"/>
<sequence length="471" mass="50407">MVGPFNRVEGDLEVQLDVEGGRVRSARVNSPLFRGFERILEGRAPLDALVIVPRICGICSVSQSHAAATALADLAGVTPPPNGTLAADLMLAAENAGDHLTHFHLFFMPDFARAAYAGRPWFGVVAERFKAAAGSAVREAVEARTGLFRLFGIMGGKWPHTLTLQPGGVARALDARDKVRLAAIIESFRRFLETKVYGAPLEAVAELSSLNALERWRDGGPAGHFRLFLEISADLGLDTLGRSWDRFLSYGNALQPRGIWQGAGIAPLDPGAIAEDHSFARMADRERRHHPFDGSTVPDGADEAGYTWCKAPRLGGLPFETGALARQLIGGHPLAAALVAAGGGTVFSRVVGRLLELARICIAMGQWVRALDVKGDWYVDAPLPDEGAAMGLTEAARGALGHWLRVEGGRIASYQIIAPTTWNFSPRDSDGVPGPLEKALEGTAVEPGERAPVAVQHVVRSFDPCMVCTVH</sequence>
<keyword evidence="7" id="KW-0460">Magnesium</keyword>
<feature type="binding site" evidence="7">
    <location>
        <position position="56"/>
    </location>
    <ligand>
        <name>Ni(2+)</name>
        <dbReference type="ChEBI" id="CHEBI:49786"/>
    </ligand>
</feature>
<keyword evidence="9" id="KW-1185">Reference proteome</keyword>
<dbReference type="SUPFAM" id="SSF56762">
    <property type="entry name" value="HydB/Nqo4-like"/>
    <property type="match status" value="1"/>
</dbReference>
<dbReference type="InterPro" id="IPR001501">
    <property type="entry name" value="Ni-dep_hyd_lsu"/>
</dbReference>
<dbReference type="Proteomes" id="UP000245461">
    <property type="component" value="Unassembled WGS sequence"/>
</dbReference>
<dbReference type="Pfam" id="PF00374">
    <property type="entry name" value="NiFeSe_Hases"/>
    <property type="match status" value="2"/>
</dbReference>
<dbReference type="PANTHER" id="PTHR42958:SF4">
    <property type="entry name" value="HYDROGENASE EXPRESSION_FORMATION PROTEIN HUPK"/>
    <property type="match status" value="1"/>
</dbReference>
<dbReference type="GO" id="GO:0030313">
    <property type="term" value="C:cell envelope"/>
    <property type="evidence" value="ECO:0007669"/>
    <property type="project" value="UniProtKB-SubCell"/>
</dbReference>
<dbReference type="GO" id="GO:0008901">
    <property type="term" value="F:ferredoxin hydrogenase activity"/>
    <property type="evidence" value="ECO:0007669"/>
    <property type="project" value="InterPro"/>
</dbReference>
<protein>
    <submittedName>
        <fullName evidence="8">HupV protein</fullName>
    </submittedName>
</protein>
<accession>A0A317EC99</accession>
<evidence type="ECO:0000256" key="3">
    <source>
        <dbReference type="ARBA" id="ARBA00009292"/>
    </source>
</evidence>
<dbReference type="AlphaFoldDB" id="A0A317EC99"/>
<evidence type="ECO:0000256" key="1">
    <source>
        <dbReference type="ARBA" id="ARBA00001967"/>
    </source>
</evidence>
<keyword evidence="6" id="KW-0560">Oxidoreductase</keyword>
<evidence type="ECO:0000256" key="5">
    <source>
        <dbReference type="ARBA" id="ARBA00022723"/>
    </source>
</evidence>
<dbReference type="EMBL" id="QGLE01000005">
    <property type="protein sequence ID" value="PWR22993.1"/>
    <property type="molecule type" value="Genomic_DNA"/>
</dbReference>
<dbReference type="PANTHER" id="PTHR42958">
    <property type="entry name" value="HYDROGENASE-2 LARGE CHAIN"/>
    <property type="match status" value="1"/>
</dbReference>